<evidence type="ECO:0000256" key="7">
    <source>
        <dbReference type="ARBA" id="ARBA00023136"/>
    </source>
</evidence>
<evidence type="ECO:0000313" key="11">
    <source>
        <dbReference type="EMBL" id="KPJ74031.1"/>
    </source>
</evidence>
<dbReference type="SMART" id="SM00028">
    <property type="entry name" value="TPR"/>
    <property type="match status" value="4"/>
</dbReference>
<reference evidence="11 12" key="1">
    <citation type="journal article" date="2015" name="Microbiome">
        <title>Genomic resolution of linkages in carbon, nitrogen, and sulfur cycling among widespread estuary sediment bacteria.</title>
        <authorList>
            <person name="Baker B.J."/>
            <person name="Lazar C.S."/>
            <person name="Teske A.P."/>
            <person name="Dick G.J."/>
        </authorList>
    </citation>
    <scope>NUCLEOTIDE SEQUENCE [LARGE SCALE GENOMIC DNA]</scope>
    <source>
        <strain evidence="11">DG_78</strain>
    </source>
</reference>
<accession>A0A0S7YHN7</accession>
<feature type="transmembrane region" description="Helical" evidence="9">
    <location>
        <begin position="371"/>
        <end position="391"/>
    </location>
</feature>
<keyword evidence="2" id="KW-1003">Cell membrane</keyword>
<dbReference type="InterPro" id="IPR050297">
    <property type="entry name" value="LipidA_mod_glycosyltrf_83"/>
</dbReference>
<dbReference type="SUPFAM" id="SSF48452">
    <property type="entry name" value="TPR-like"/>
    <property type="match status" value="1"/>
</dbReference>
<proteinExistence type="predicted"/>
<feature type="transmembrane region" description="Helical" evidence="9">
    <location>
        <begin position="347"/>
        <end position="364"/>
    </location>
</feature>
<dbReference type="InterPro" id="IPR011990">
    <property type="entry name" value="TPR-like_helical_dom_sf"/>
</dbReference>
<dbReference type="PANTHER" id="PTHR33908:SF11">
    <property type="entry name" value="MEMBRANE PROTEIN"/>
    <property type="match status" value="1"/>
</dbReference>
<feature type="transmembrane region" description="Helical" evidence="9">
    <location>
        <begin position="397"/>
        <end position="415"/>
    </location>
</feature>
<keyword evidence="6 9" id="KW-1133">Transmembrane helix</keyword>
<feature type="repeat" description="TPR" evidence="8">
    <location>
        <begin position="453"/>
        <end position="486"/>
    </location>
</feature>
<dbReference type="InterPro" id="IPR019734">
    <property type="entry name" value="TPR_rpt"/>
</dbReference>
<dbReference type="PANTHER" id="PTHR33908">
    <property type="entry name" value="MANNOSYLTRANSFERASE YKCB-RELATED"/>
    <property type="match status" value="1"/>
</dbReference>
<keyword evidence="8" id="KW-0802">TPR repeat</keyword>
<evidence type="ECO:0000313" key="12">
    <source>
        <dbReference type="Proteomes" id="UP000051012"/>
    </source>
</evidence>
<feature type="domain" description="Glycosyltransferase RgtA/B/C/D-like" evidence="10">
    <location>
        <begin position="68"/>
        <end position="222"/>
    </location>
</feature>
<dbReference type="GO" id="GO:0005886">
    <property type="term" value="C:plasma membrane"/>
    <property type="evidence" value="ECO:0007669"/>
    <property type="project" value="UniProtKB-SubCell"/>
</dbReference>
<dbReference type="Gene3D" id="1.25.40.10">
    <property type="entry name" value="Tetratricopeptide repeat domain"/>
    <property type="match status" value="1"/>
</dbReference>
<feature type="transmembrane region" description="Helical" evidence="9">
    <location>
        <begin position="427"/>
        <end position="446"/>
    </location>
</feature>
<dbReference type="AlphaFoldDB" id="A0A0S7YHN7"/>
<dbReference type="EMBL" id="LJNI01000018">
    <property type="protein sequence ID" value="KPJ74031.1"/>
    <property type="molecule type" value="Genomic_DNA"/>
</dbReference>
<dbReference type="Pfam" id="PF13181">
    <property type="entry name" value="TPR_8"/>
    <property type="match status" value="2"/>
</dbReference>
<dbReference type="GO" id="GO:0016763">
    <property type="term" value="F:pentosyltransferase activity"/>
    <property type="evidence" value="ECO:0007669"/>
    <property type="project" value="TreeGrafter"/>
</dbReference>
<evidence type="ECO:0000256" key="4">
    <source>
        <dbReference type="ARBA" id="ARBA00022679"/>
    </source>
</evidence>
<dbReference type="Pfam" id="PF13231">
    <property type="entry name" value="PMT_2"/>
    <property type="match status" value="1"/>
</dbReference>
<name>A0A0S7YHN7_UNCT6</name>
<feature type="transmembrane region" description="Helical" evidence="9">
    <location>
        <begin position="208"/>
        <end position="232"/>
    </location>
</feature>
<evidence type="ECO:0000259" key="10">
    <source>
        <dbReference type="Pfam" id="PF13231"/>
    </source>
</evidence>
<organism evidence="11 12">
    <name type="scientific">candidate division TA06 bacterium DG_78</name>
    <dbReference type="NCBI Taxonomy" id="1703772"/>
    <lineage>
        <taxon>Bacteria</taxon>
        <taxon>Bacteria division TA06</taxon>
    </lineage>
</organism>
<feature type="transmembrane region" description="Helical" evidence="9">
    <location>
        <begin position="165"/>
        <end position="196"/>
    </location>
</feature>
<evidence type="ECO:0000256" key="1">
    <source>
        <dbReference type="ARBA" id="ARBA00004651"/>
    </source>
</evidence>
<dbReference type="PROSITE" id="PS50005">
    <property type="entry name" value="TPR"/>
    <property type="match status" value="3"/>
</dbReference>
<keyword evidence="7 9" id="KW-0472">Membrane</keyword>
<evidence type="ECO:0000256" key="9">
    <source>
        <dbReference type="SAM" id="Phobius"/>
    </source>
</evidence>
<dbReference type="Pfam" id="PF13414">
    <property type="entry name" value="TPR_11"/>
    <property type="match status" value="1"/>
</dbReference>
<gene>
    <name evidence="11" type="ORF">AMJ52_02215</name>
</gene>
<feature type="transmembrane region" description="Helical" evidence="9">
    <location>
        <begin position="115"/>
        <end position="134"/>
    </location>
</feature>
<evidence type="ECO:0000256" key="3">
    <source>
        <dbReference type="ARBA" id="ARBA00022676"/>
    </source>
</evidence>
<sequence>MKKKKFQKKILLITFTIFLIAFCVRFINLETVKNNPYFDYPIMDENYHDVWAQEIAEGNVFVNVPFYRAPAYPYFLGFIYSIFGHGYYIPRLIGIIIGSLSCVLIYLVGKELFKPNIGILAALLACFYSMFLYFDSMLLTTNLEVFFCLFGILWLLFWLKTKKNLHLVLFGILWGLASITRPNFLIFVPIFVFYLLFSFNKEPLKKRLQFVIIFFIGVVPALVAVILINIFAGKDTVWVAWNGGINFYLGNNQYANGWSATSPELDATWWGGYRDAIIIAEQKMGQKLLPSQISNYWFKQGFDYIVSKPLDWAGLMLKKIYLMFNSFEISNNQNIQSFILFSPLMRIPLLNYGLIISLAIWGIVCSDKKRVVIIIFLFMLSYALSIVLFFVNARYRMPLVPFLLIFAAVAVLWIIQKFVEKKYKHAVLSIFIIGGLFVFANSDFYGTHSVDYNRIQVSLGNRFSESGEYNRAVQEFKKALDYNPQNTDALNALGTTYIMMGKPYDAMRVFRESIHINNNADALCKLGVIYFQFGWMDSSQSCFNDAMIMGSTNPEVYYYIGVYYAFAKQPNLAIKNLETSLQYYPDPKYINSIHYNLGRLYLEINKIEEAKKHLLQAGEDYKDVSKILKSLH</sequence>
<dbReference type="Proteomes" id="UP000051012">
    <property type="component" value="Unassembled WGS sequence"/>
</dbReference>
<evidence type="ECO:0000256" key="6">
    <source>
        <dbReference type="ARBA" id="ARBA00022989"/>
    </source>
</evidence>
<protein>
    <recommendedName>
        <fullName evidence="10">Glycosyltransferase RgtA/B/C/D-like domain-containing protein</fullName>
    </recommendedName>
</protein>
<dbReference type="PROSITE" id="PS50293">
    <property type="entry name" value="TPR_REGION"/>
    <property type="match status" value="1"/>
</dbReference>
<comment type="caution">
    <text evidence="11">The sequence shown here is derived from an EMBL/GenBank/DDBJ whole genome shotgun (WGS) entry which is preliminary data.</text>
</comment>
<evidence type="ECO:0000256" key="5">
    <source>
        <dbReference type="ARBA" id="ARBA00022692"/>
    </source>
</evidence>
<evidence type="ECO:0000256" key="2">
    <source>
        <dbReference type="ARBA" id="ARBA00022475"/>
    </source>
</evidence>
<keyword evidence="3" id="KW-0328">Glycosyltransferase</keyword>
<feature type="transmembrane region" description="Helical" evidence="9">
    <location>
        <begin position="141"/>
        <end position="159"/>
    </location>
</feature>
<comment type="subcellular location">
    <subcellularLocation>
        <location evidence="1">Cell membrane</location>
        <topology evidence="1">Multi-pass membrane protein</topology>
    </subcellularLocation>
</comment>
<dbReference type="InterPro" id="IPR038731">
    <property type="entry name" value="RgtA/B/C-like"/>
</dbReference>
<evidence type="ECO:0000256" key="8">
    <source>
        <dbReference type="PROSITE-ProRule" id="PRU00339"/>
    </source>
</evidence>
<keyword evidence="5 9" id="KW-0812">Transmembrane</keyword>
<feature type="transmembrane region" description="Helical" evidence="9">
    <location>
        <begin position="92"/>
        <end position="109"/>
    </location>
</feature>
<feature type="transmembrane region" description="Helical" evidence="9">
    <location>
        <begin position="71"/>
        <end position="87"/>
    </location>
</feature>
<feature type="repeat" description="TPR" evidence="8">
    <location>
        <begin position="554"/>
        <end position="587"/>
    </location>
</feature>
<keyword evidence="4" id="KW-0808">Transferase</keyword>
<feature type="repeat" description="TPR" evidence="8">
    <location>
        <begin position="487"/>
        <end position="520"/>
    </location>
</feature>
<dbReference type="GO" id="GO:0009103">
    <property type="term" value="P:lipopolysaccharide biosynthetic process"/>
    <property type="evidence" value="ECO:0007669"/>
    <property type="project" value="UniProtKB-ARBA"/>
</dbReference>